<dbReference type="EC" id="3.4.19.12" evidence="9"/>
<dbReference type="Proteomes" id="UP000078492">
    <property type="component" value="Unassembled WGS sequence"/>
</dbReference>
<evidence type="ECO:0000259" key="10">
    <source>
        <dbReference type="PROSITE" id="PS50802"/>
    </source>
</evidence>
<dbReference type="PANTHER" id="PTHR13312:SF0">
    <property type="entry name" value="UBIQUITIN THIOESTERASE OTU1"/>
    <property type="match status" value="1"/>
</dbReference>
<dbReference type="OrthoDB" id="65596at2759"/>
<dbReference type="SUPFAM" id="SSF54236">
    <property type="entry name" value="Ubiquitin-like"/>
    <property type="match status" value="1"/>
</dbReference>
<evidence type="ECO:0000256" key="1">
    <source>
        <dbReference type="ARBA" id="ARBA00000707"/>
    </source>
</evidence>
<comment type="function">
    <text evidence="9">Hydrolase that can remove conjugated ubiquitin from proteins and may therefore play an important regulatory role at the level of protein turnover by preventing degradation.</text>
</comment>
<keyword evidence="9" id="KW-0963">Cytoplasm</keyword>
<dbReference type="STRING" id="471704.A0A151JLN4"/>
<evidence type="ECO:0000313" key="11">
    <source>
        <dbReference type="EMBL" id="KYN26638.1"/>
    </source>
</evidence>
<dbReference type="Pfam" id="PF24560">
    <property type="entry name" value="zf-C2H2_OTU1_C"/>
    <property type="match status" value="1"/>
</dbReference>
<proteinExistence type="predicted"/>
<keyword evidence="6 9" id="KW-0378">Hydrolase</keyword>
<keyword evidence="3" id="KW-0479">Metal-binding</keyword>
<evidence type="ECO:0000256" key="3">
    <source>
        <dbReference type="ARBA" id="ARBA00022723"/>
    </source>
</evidence>
<evidence type="ECO:0000256" key="8">
    <source>
        <dbReference type="ARBA" id="ARBA00022833"/>
    </source>
</evidence>
<dbReference type="InterPro" id="IPR057766">
    <property type="entry name" value="Znf-C2H2_OTU1-like_C"/>
</dbReference>
<keyword evidence="7 9" id="KW-0788">Thiol protease</keyword>
<dbReference type="InterPro" id="IPR038765">
    <property type="entry name" value="Papain-like_cys_pep_sf"/>
</dbReference>
<dbReference type="PANTHER" id="PTHR13312">
    <property type="entry name" value="HIV-INDUCED PROTEIN-7-LIKE PROTEASE"/>
    <property type="match status" value="1"/>
</dbReference>
<dbReference type="Gene3D" id="3.90.70.80">
    <property type="match status" value="1"/>
</dbReference>
<name>A0A151JLN4_9HYME</name>
<dbReference type="Pfam" id="PF21403">
    <property type="entry name" value="OTU1_UBXL"/>
    <property type="match status" value="1"/>
</dbReference>
<dbReference type="GO" id="GO:0005829">
    <property type="term" value="C:cytosol"/>
    <property type="evidence" value="ECO:0007669"/>
    <property type="project" value="TreeGrafter"/>
</dbReference>
<dbReference type="GO" id="GO:0004843">
    <property type="term" value="F:cysteine-type deubiquitinase activity"/>
    <property type="evidence" value="ECO:0007669"/>
    <property type="project" value="UniProtKB-UniRule"/>
</dbReference>
<dbReference type="GO" id="GO:0016579">
    <property type="term" value="P:protein deubiquitination"/>
    <property type="evidence" value="ECO:0007669"/>
    <property type="project" value="TreeGrafter"/>
</dbReference>
<dbReference type="GO" id="GO:0008270">
    <property type="term" value="F:zinc ion binding"/>
    <property type="evidence" value="ECO:0007669"/>
    <property type="project" value="UniProtKB-KW"/>
</dbReference>
<comment type="catalytic activity">
    <reaction evidence="1 9">
        <text>Thiol-dependent hydrolysis of ester, thioester, amide, peptide and isopeptide bonds formed by the C-terminal Gly of ubiquitin (a 76-residue protein attached to proteins as an intracellular targeting signal).</text>
        <dbReference type="EC" id="3.4.19.12"/>
    </reaction>
</comment>
<dbReference type="InterPro" id="IPR029071">
    <property type="entry name" value="Ubiquitin-like_domsf"/>
</dbReference>
<evidence type="ECO:0000256" key="9">
    <source>
        <dbReference type="RuleBase" id="RU367104"/>
    </source>
</evidence>
<keyword evidence="12" id="KW-1185">Reference proteome</keyword>
<accession>A0A151JLN4</accession>
<protein>
    <recommendedName>
        <fullName evidence="9">Ubiquitin thioesterase OTU</fullName>
        <ecNumber evidence="9">3.4.19.12</ecNumber>
    </recommendedName>
</protein>
<dbReference type="InterPro" id="IPR048857">
    <property type="entry name" value="OTU1_Ubl"/>
</dbReference>
<evidence type="ECO:0000256" key="7">
    <source>
        <dbReference type="ARBA" id="ARBA00022807"/>
    </source>
</evidence>
<dbReference type="CDD" id="cd17059">
    <property type="entry name" value="Ubl_OTU1"/>
    <property type="match status" value="1"/>
</dbReference>
<keyword evidence="8" id="KW-0862">Zinc</keyword>
<comment type="subcellular location">
    <subcellularLocation>
        <location evidence="9">Cytoplasm</location>
    </subcellularLocation>
</comment>
<dbReference type="CDD" id="cd22745">
    <property type="entry name" value="OTU_OTU1"/>
    <property type="match status" value="1"/>
</dbReference>
<dbReference type="Pfam" id="PF02338">
    <property type="entry name" value="OTU"/>
    <property type="match status" value="1"/>
</dbReference>
<evidence type="ECO:0000313" key="12">
    <source>
        <dbReference type="Proteomes" id="UP000078492"/>
    </source>
</evidence>
<dbReference type="PROSITE" id="PS50802">
    <property type="entry name" value="OTU"/>
    <property type="match status" value="1"/>
</dbReference>
<gene>
    <name evidence="11" type="ORF">ALC57_04006</name>
</gene>
<reference evidence="11 12" key="1">
    <citation type="submission" date="2015-09" db="EMBL/GenBank/DDBJ databases">
        <title>Trachymyrmex cornetzi WGS genome.</title>
        <authorList>
            <person name="Nygaard S."/>
            <person name="Hu H."/>
            <person name="Boomsma J."/>
            <person name="Zhang G."/>
        </authorList>
    </citation>
    <scope>NUCLEOTIDE SEQUENCE [LARGE SCALE GENOMIC DNA]</scope>
    <source>
        <strain evidence="11">Tcor2-1</strain>
        <tissue evidence="11">Whole body</tissue>
    </source>
</reference>
<keyword evidence="2" id="KW-0645">Protease</keyword>
<dbReference type="Gene3D" id="3.10.20.90">
    <property type="entry name" value="Phosphatidylinositol 3-kinase Catalytic Subunit, Chain A, domain 1"/>
    <property type="match status" value="1"/>
</dbReference>
<organism evidence="11 12">
    <name type="scientific">Trachymyrmex cornetzi</name>
    <dbReference type="NCBI Taxonomy" id="471704"/>
    <lineage>
        <taxon>Eukaryota</taxon>
        <taxon>Metazoa</taxon>
        <taxon>Ecdysozoa</taxon>
        <taxon>Arthropoda</taxon>
        <taxon>Hexapoda</taxon>
        <taxon>Insecta</taxon>
        <taxon>Pterygota</taxon>
        <taxon>Neoptera</taxon>
        <taxon>Endopterygota</taxon>
        <taxon>Hymenoptera</taxon>
        <taxon>Apocrita</taxon>
        <taxon>Aculeata</taxon>
        <taxon>Formicoidea</taxon>
        <taxon>Formicidae</taxon>
        <taxon>Myrmicinae</taxon>
        <taxon>Trachymyrmex</taxon>
    </lineage>
</organism>
<keyword evidence="5 9" id="KW-0833">Ubl conjugation pathway</keyword>
<evidence type="ECO:0000256" key="5">
    <source>
        <dbReference type="ARBA" id="ARBA00022786"/>
    </source>
</evidence>
<evidence type="ECO:0000256" key="2">
    <source>
        <dbReference type="ARBA" id="ARBA00022670"/>
    </source>
</evidence>
<dbReference type="GO" id="GO:0030968">
    <property type="term" value="P:endoplasmic reticulum unfolded protein response"/>
    <property type="evidence" value="ECO:0007669"/>
    <property type="project" value="TreeGrafter"/>
</dbReference>
<feature type="domain" description="OTU" evidence="10">
    <location>
        <begin position="112"/>
        <end position="223"/>
    </location>
</feature>
<dbReference type="GO" id="GO:0005634">
    <property type="term" value="C:nucleus"/>
    <property type="evidence" value="ECO:0007669"/>
    <property type="project" value="TreeGrafter"/>
</dbReference>
<dbReference type="EMBL" id="KQ979011">
    <property type="protein sequence ID" value="KYN26638.1"/>
    <property type="molecule type" value="Genomic_DNA"/>
</dbReference>
<dbReference type="InterPro" id="IPR003323">
    <property type="entry name" value="OTU_dom"/>
</dbReference>
<sequence>MAGFVLRVKTKSGQKVVYGLTAHDKVSQLKAKLVELTGVPVAALQVLAGFPPKPIDLDAPDATIEGAGIISGDTLIVEEKQIVFNRHEQRLDNLGRSHIVDQENFANIPGVLMRKVVPADNSCLFTSVGYVLNGKVDTTCASFMREIIANAVAADPNEYSEAFLGRPNAEYCEWILKSDAWGGAIELSILSKFYGLEIAVIDSINAIINRFGEDQHYAQRVFLIFDGIHYDPLYLEPLNGGSIQTIFSTEDEGMLLEAAQLAKEARSSRQFTDVQKFTLMCIDCKIMLNGQAAAQQHAKNTGHKNFGEVAA</sequence>
<dbReference type="SUPFAM" id="SSF54001">
    <property type="entry name" value="Cysteine proteinases"/>
    <property type="match status" value="1"/>
</dbReference>
<dbReference type="FunFam" id="3.10.20.90:FF:000096">
    <property type="entry name" value="Ubiquitin thioesterase OTU1"/>
    <property type="match status" value="1"/>
</dbReference>
<dbReference type="GO" id="GO:0036503">
    <property type="term" value="P:ERAD pathway"/>
    <property type="evidence" value="ECO:0007669"/>
    <property type="project" value="TreeGrafter"/>
</dbReference>
<evidence type="ECO:0000256" key="6">
    <source>
        <dbReference type="ARBA" id="ARBA00022801"/>
    </source>
</evidence>
<dbReference type="KEGG" id="tcz:108758188"/>
<keyword evidence="4" id="KW-0863">Zinc-finger</keyword>
<evidence type="ECO:0000256" key="4">
    <source>
        <dbReference type="ARBA" id="ARBA00022771"/>
    </source>
</evidence>
<dbReference type="AlphaFoldDB" id="A0A151JLN4"/>